<proteinExistence type="predicted"/>
<evidence type="ECO:0000259" key="1">
    <source>
        <dbReference type="Pfam" id="PF20454"/>
    </source>
</evidence>
<dbReference type="InterPro" id="IPR046454">
    <property type="entry name" value="GpA_endonuclease"/>
</dbReference>
<dbReference type="Pfam" id="PF20454">
    <property type="entry name" value="GpA_nuclease"/>
    <property type="match status" value="1"/>
</dbReference>
<gene>
    <name evidence="2" type="ORF">LCGC14_2578180</name>
</gene>
<evidence type="ECO:0000313" key="2">
    <source>
        <dbReference type="EMBL" id="KKL08208.1"/>
    </source>
</evidence>
<organism evidence="2">
    <name type="scientific">marine sediment metagenome</name>
    <dbReference type="NCBI Taxonomy" id="412755"/>
    <lineage>
        <taxon>unclassified sequences</taxon>
        <taxon>metagenomes</taxon>
        <taxon>ecological metagenomes</taxon>
    </lineage>
</organism>
<protein>
    <recommendedName>
        <fullName evidence="1">Terminase large subunit GpA endonuclease domain-containing protein</fullName>
    </recommendedName>
</protein>
<comment type="caution">
    <text evidence="2">The sequence shown here is derived from an EMBL/GenBank/DDBJ whole genome shotgun (WGS) entry which is preliminary data.</text>
</comment>
<name>A0A0F9D7Y9_9ZZZZ</name>
<dbReference type="EMBL" id="LAZR01042973">
    <property type="protein sequence ID" value="KKL08208.1"/>
    <property type="molecule type" value="Genomic_DNA"/>
</dbReference>
<accession>A0A0F9D7Y9</accession>
<dbReference type="GO" id="GO:0004519">
    <property type="term" value="F:endonuclease activity"/>
    <property type="evidence" value="ECO:0007669"/>
    <property type="project" value="InterPro"/>
</dbReference>
<dbReference type="AlphaFoldDB" id="A0A0F9D7Y9"/>
<reference evidence="2" key="1">
    <citation type="journal article" date="2015" name="Nature">
        <title>Complex archaea that bridge the gap between prokaryotes and eukaryotes.</title>
        <authorList>
            <person name="Spang A."/>
            <person name="Saw J.H."/>
            <person name="Jorgensen S.L."/>
            <person name="Zaremba-Niedzwiedzka K."/>
            <person name="Martijn J."/>
            <person name="Lind A.E."/>
            <person name="van Eijk R."/>
            <person name="Schleper C."/>
            <person name="Guy L."/>
            <person name="Ettema T.J."/>
        </authorList>
    </citation>
    <scope>NUCLEOTIDE SEQUENCE</scope>
</reference>
<feature type="domain" description="Terminase large subunit GpA endonuclease" evidence="1">
    <location>
        <begin position="12"/>
        <end position="75"/>
    </location>
</feature>
<sequence length="87" mass="9555">MGTGSSGAERRRACPHFRAAEHRLFADHVTAEYRVRTEGRGRKVDEWKLPPSKPDNHWLDCLVGCAVAASTLGVALTGMEADYNGRS</sequence>